<feature type="transmembrane region" description="Helical" evidence="2">
    <location>
        <begin position="154"/>
        <end position="175"/>
    </location>
</feature>
<feature type="domain" description="Zinc finger/thioredoxin putative" evidence="3">
    <location>
        <begin position="1"/>
        <end position="35"/>
    </location>
</feature>
<accession>A0AA97F7N5</accession>
<dbReference type="Proteomes" id="UP001302429">
    <property type="component" value="Chromosome"/>
</dbReference>
<keyword evidence="2" id="KW-0472">Membrane</keyword>
<keyword evidence="2" id="KW-1133">Transmembrane helix</keyword>
<dbReference type="RefSeq" id="WP_317082340.1">
    <property type="nucleotide sequence ID" value="NZ_CP136594.1"/>
</dbReference>
<evidence type="ECO:0000259" key="3">
    <source>
        <dbReference type="Pfam" id="PF13717"/>
    </source>
</evidence>
<feature type="region of interest" description="Disordered" evidence="1">
    <location>
        <begin position="42"/>
        <end position="127"/>
    </location>
</feature>
<keyword evidence="2" id="KW-0812">Transmembrane</keyword>
<evidence type="ECO:0000313" key="4">
    <source>
        <dbReference type="EMBL" id="WOE75436.1"/>
    </source>
</evidence>
<dbReference type="AlphaFoldDB" id="A0AA97F7N5"/>
<sequence length="291" mass="31063">MIIACPSCGTRYAVPDTAIGATGRTVRCAKCGHSWHQQGPVLELEKDTVLPTASREEPVSKPTAPAESAPYQEPDAEDTVAAQDAEDSDKTIAAPATSPPLHNAPPGQDVSAATETHSDAPAYGDDSPYMDDFPAKDPFAHEPPFKPRRNPAKLWTRAAIGFALIAALLIGWLYVYGLPAGFSFGQSVPEAAVVGLEINLPIDEDDRRTLPDGTELFAASGSVINKSAERRDVPDMLIVLRNADDRIVYEQEIRAPVASLGPGEEARFDEALLDIPRSAVKAEISWAPGAL</sequence>
<dbReference type="NCBIfam" id="TIGR02098">
    <property type="entry name" value="MJ0042_CXXC"/>
    <property type="match status" value="1"/>
</dbReference>
<evidence type="ECO:0000313" key="5">
    <source>
        <dbReference type="Proteomes" id="UP001302429"/>
    </source>
</evidence>
<name>A0AA97F7N5_9SPHN</name>
<evidence type="ECO:0000256" key="1">
    <source>
        <dbReference type="SAM" id="MobiDB-lite"/>
    </source>
</evidence>
<reference evidence="4 5" key="1">
    <citation type="submission" date="2023-10" db="EMBL/GenBank/DDBJ databases">
        <title>Complete genome sequence of a Sphingomonadaceae bacterium.</title>
        <authorList>
            <person name="Yan C."/>
        </authorList>
    </citation>
    <scope>NUCLEOTIDE SEQUENCE [LARGE SCALE GENOMIC DNA]</scope>
    <source>
        <strain evidence="4 5">SCSIO 66989</strain>
    </source>
</reference>
<proteinExistence type="predicted"/>
<gene>
    <name evidence="4" type="ORF">RB602_01600</name>
</gene>
<dbReference type="Pfam" id="PF13717">
    <property type="entry name" value="Zn_ribbon_4"/>
    <property type="match status" value="1"/>
</dbReference>
<dbReference type="KEGG" id="acoa:RB602_01600"/>
<keyword evidence="5" id="KW-1185">Reference proteome</keyword>
<evidence type="ECO:0000256" key="2">
    <source>
        <dbReference type="SAM" id="Phobius"/>
    </source>
</evidence>
<dbReference type="EMBL" id="CP136594">
    <property type="protein sequence ID" value="WOE75436.1"/>
    <property type="molecule type" value="Genomic_DNA"/>
</dbReference>
<protein>
    <submittedName>
        <fullName evidence="4">Zinc-ribbon domain-containing protein</fullName>
    </submittedName>
</protein>
<organism evidence="4 5">
    <name type="scientific">Alterisphingorhabdus coralli</name>
    <dbReference type="NCBI Taxonomy" id="3071408"/>
    <lineage>
        <taxon>Bacteria</taxon>
        <taxon>Pseudomonadati</taxon>
        <taxon>Pseudomonadota</taxon>
        <taxon>Alphaproteobacteria</taxon>
        <taxon>Sphingomonadales</taxon>
        <taxon>Sphingomonadaceae</taxon>
        <taxon>Alterisphingorhabdus (ex Yan et al. 2024)</taxon>
    </lineage>
</organism>
<dbReference type="InterPro" id="IPR011723">
    <property type="entry name" value="Znf/thioredoxin_put"/>
</dbReference>
<feature type="compositionally biased region" description="Basic and acidic residues" evidence="1">
    <location>
        <begin position="43"/>
        <end position="59"/>
    </location>
</feature>